<organism evidence="1 2">
    <name type="scientific">Armillaria borealis</name>
    <dbReference type="NCBI Taxonomy" id="47425"/>
    <lineage>
        <taxon>Eukaryota</taxon>
        <taxon>Fungi</taxon>
        <taxon>Dikarya</taxon>
        <taxon>Basidiomycota</taxon>
        <taxon>Agaricomycotina</taxon>
        <taxon>Agaricomycetes</taxon>
        <taxon>Agaricomycetidae</taxon>
        <taxon>Agaricales</taxon>
        <taxon>Marasmiineae</taxon>
        <taxon>Physalacriaceae</taxon>
        <taxon>Armillaria</taxon>
    </lineage>
</organism>
<name>A0AA39MNM3_9AGAR</name>
<evidence type="ECO:0000313" key="1">
    <source>
        <dbReference type="EMBL" id="KAK0440359.1"/>
    </source>
</evidence>
<dbReference type="Gene3D" id="1.20.5.2650">
    <property type="match status" value="1"/>
</dbReference>
<evidence type="ECO:0000313" key="2">
    <source>
        <dbReference type="Proteomes" id="UP001175226"/>
    </source>
</evidence>
<accession>A0AA39MNM3</accession>
<comment type="caution">
    <text evidence="1">The sequence shown here is derived from an EMBL/GenBank/DDBJ whole genome shotgun (WGS) entry which is preliminary data.</text>
</comment>
<feature type="non-terminal residue" evidence="1">
    <location>
        <position position="1"/>
    </location>
</feature>
<feature type="non-terminal residue" evidence="1">
    <location>
        <position position="88"/>
    </location>
</feature>
<protein>
    <submittedName>
        <fullName evidence="1">Uncharacterized protein</fullName>
    </submittedName>
</protein>
<dbReference type="EMBL" id="JAUEPT010000034">
    <property type="protein sequence ID" value="KAK0440359.1"/>
    <property type="molecule type" value="Genomic_DNA"/>
</dbReference>
<dbReference type="Proteomes" id="UP001175226">
    <property type="component" value="Unassembled WGS sequence"/>
</dbReference>
<reference evidence="1" key="1">
    <citation type="submission" date="2023-06" db="EMBL/GenBank/DDBJ databases">
        <authorList>
            <consortium name="Lawrence Berkeley National Laboratory"/>
            <person name="Ahrendt S."/>
            <person name="Sahu N."/>
            <person name="Indic B."/>
            <person name="Wong-Bajracharya J."/>
            <person name="Merenyi Z."/>
            <person name="Ke H.-M."/>
            <person name="Monk M."/>
            <person name="Kocsube S."/>
            <person name="Drula E."/>
            <person name="Lipzen A."/>
            <person name="Balint B."/>
            <person name="Henrissat B."/>
            <person name="Andreopoulos B."/>
            <person name="Martin F.M."/>
            <person name="Harder C.B."/>
            <person name="Rigling D."/>
            <person name="Ford K.L."/>
            <person name="Foster G.D."/>
            <person name="Pangilinan J."/>
            <person name="Papanicolaou A."/>
            <person name="Barry K."/>
            <person name="LaButti K."/>
            <person name="Viragh M."/>
            <person name="Koriabine M."/>
            <person name="Yan M."/>
            <person name="Riley R."/>
            <person name="Champramary S."/>
            <person name="Plett K.L."/>
            <person name="Tsai I.J."/>
            <person name="Slot J."/>
            <person name="Sipos G."/>
            <person name="Plett J."/>
            <person name="Nagy L.G."/>
            <person name="Grigoriev I.V."/>
        </authorList>
    </citation>
    <scope>NUCLEOTIDE SEQUENCE</scope>
    <source>
        <strain evidence="1">FPL87.14</strain>
    </source>
</reference>
<sequence>EIPDLTATIPLKRPGPKKKMDVFTLSKEDDVRVCVIHQEVKSGKENAKSYTMAPKIRRLVSYIRRYRPCHLGSVKRTRLKHRKAQKSD</sequence>
<keyword evidence="2" id="KW-1185">Reference proteome</keyword>
<dbReference type="AlphaFoldDB" id="A0AA39MNM3"/>
<gene>
    <name evidence="1" type="ORF">EV421DRAFT_1680423</name>
</gene>
<proteinExistence type="predicted"/>